<proteinExistence type="predicted"/>
<feature type="region of interest" description="Disordered" evidence="1">
    <location>
        <begin position="1"/>
        <end position="34"/>
    </location>
</feature>
<dbReference type="InterPro" id="IPR040841">
    <property type="entry name" value="Luciferase_dom"/>
</dbReference>
<dbReference type="RefSeq" id="WP_094027259.1">
    <property type="nucleotide sequence ID" value="NZ_NGAF01000016.1"/>
</dbReference>
<organism evidence="3 4">
    <name type="scientific">Nocardia cerradoensis</name>
    <dbReference type="NCBI Taxonomy" id="85688"/>
    <lineage>
        <taxon>Bacteria</taxon>
        <taxon>Bacillati</taxon>
        <taxon>Actinomycetota</taxon>
        <taxon>Actinomycetes</taxon>
        <taxon>Mycobacteriales</taxon>
        <taxon>Nocardiaceae</taxon>
        <taxon>Nocardia</taxon>
    </lineage>
</organism>
<comment type="caution">
    <text evidence="3">The sequence shown here is derived from an EMBL/GenBank/DDBJ whole genome shotgun (WGS) entry which is preliminary data.</text>
</comment>
<dbReference type="InterPro" id="IPR048273">
    <property type="entry name" value="Luciferase"/>
</dbReference>
<accession>A0A231GZM5</accession>
<dbReference type="Proteomes" id="UP000215506">
    <property type="component" value="Unassembled WGS sequence"/>
</dbReference>
<dbReference type="EMBL" id="NGAF01000016">
    <property type="protein sequence ID" value="OXR41951.1"/>
    <property type="molecule type" value="Genomic_DNA"/>
</dbReference>
<evidence type="ECO:0000313" key="3">
    <source>
        <dbReference type="EMBL" id="OXR41951.1"/>
    </source>
</evidence>
<keyword evidence="4" id="KW-1185">Reference proteome</keyword>
<evidence type="ECO:0000313" key="4">
    <source>
        <dbReference type="Proteomes" id="UP000215506"/>
    </source>
</evidence>
<reference evidence="3 4" key="1">
    <citation type="submission" date="2017-07" db="EMBL/GenBank/DDBJ databases">
        <title>First draft Genome Sequence of Nocardia cerradoensis isolated from human infection.</title>
        <authorList>
            <person name="Carrasco G."/>
        </authorList>
    </citation>
    <scope>NUCLEOTIDE SEQUENCE [LARGE SCALE GENOMIC DNA]</scope>
    <source>
        <strain evidence="3 4">CNM20130759</strain>
    </source>
</reference>
<name>A0A231GZM5_9NOCA</name>
<feature type="domain" description="Luciferase" evidence="2">
    <location>
        <begin position="85"/>
        <end position="154"/>
    </location>
</feature>
<dbReference type="AlphaFoldDB" id="A0A231GZM5"/>
<evidence type="ECO:0000256" key="1">
    <source>
        <dbReference type="SAM" id="MobiDB-lite"/>
    </source>
</evidence>
<sequence>MTATAPHGDLRLPRRRGERPLTRPHNPHQQLTQNPDVRLQEALWARMVALDGVLAARSAVSLPDTRALHLRPELAHGPEDAFLAGTEFAHLHGHADGSLHLRLPETAAAEAVSAGWAEQHPMARAGVLPATLLMVYGPRDADELEQVWQLVRASYDYARGNARA</sequence>
<evidence type="ECO:0000259" key="2">
    <source>
        <dbReference type="Pfam" id="PF17648"/>
    </source>
</evidence>
<dbReference type="PANTHER" id="PTHR38695:SF1">
    <property type="entry name" value="AMINO ACID PERMEASE_ SLC12A DOMAIN-CONTAINING PROTEIN"/>
    <property type="match status" value="1"/>
</dbReference>
<dbReference type="PANTHER" id="PTHR38695">
    <property type="entry name" value="AMINO ACID PERMEASE_ SLC12A DOMAIN-CONTAINING PROTEIN"/>
    <property type="match status" value="1"/>
</dbReference>
<dbReference type="Pfam" id="PF17648">
    <property type="entry name" value="Luciferase"/>
    <property type="match status" value="1"/>
</dbReference>
<protein>
    <recommendedName>
        <fullName evidence="2">Luciferase domain-containing protein</fullName>
    </recommendedName>
</protein>
<gene>
    <name evidence="3" type="ORF">B7C42_05935</name>
</gene>